<organism evidence="2 3">
    <name type="scientific">Chloroflexus aggregans (strain MD-66 / DSM 9485)</name>
    <dbReference type="NCBI Taxonomy" id="326427"/>
    <lineage>
        <taxon>Bacteria</taxon>
        <taxon>Bacillati</taxon>
        <taxon>Chloroflexota</taxon>
        <taxon>Chloroflexia</taxon>
        <taxon>Chloroflexales</taxon>
        <taxon>Chloroflexineae</taxon>
        <taxon>Chloroflexaceae</taxon>
        <taxon>Chloroflexus</taxon>
    </lineage>
</organism>
<sequence length="553" mass="60107">MRRERGAQRAAPVLLNRMPPINVLLRNVSLAGQIGRYAIAISGERIVWVGPDRDASSWQSTATRVIDGSGMLALPGLTDCHFHLHNGARALGVLRLEDAQSVADLQARLAAYAAANPHLPWLIGRGWRYRLFSPDQLPDRRLLDAVVPDRPVLLTAFDGHTAWANTAALQIAGILNGAETGNPLSTVVLGADGLASGELREAPAMDLVRRCIPPPTEAELRDLLRRALRELAALGLTCVHNMDGDEAQRARYRELAAAGELTLRIRLPLSVSPGTDPHRITMWAADARRHPHPFIQTDAVKLFVDGVVEAKTALMLAPYADGSGECGVANYDPVEFVDLITRADAAGLQVCVHAIGDGGVRQTLDAFAAAQRTNGRRDARHLVEHAEIVDPADLPRFAALGVIASVQPVHVDFGIDQANPWWRLVGRQRLRYGFPWRDLLRAGARMALGSDWPVADPNPLRGMQVACTRGKLDFSSPESDFPDQRLTMAEALAGYTTWAAYAGFREHELGHLDAGYLADVILLDRDITVGPPDQIATAQVMLTMVGGKVVFTR</sequence>
<dbReference type="EMBL" id="CP001337">
    <property type="protein sequence ID" value="ACL25633.1"/>
    <property type="molecule type" value="Genomic_DNA"/>
</dbReference>
<dbReference type="Gene3D" id="3.10.310.70">
    <property type="match status" value="1"/>
</dbReference>
<dbReference type="AlphaFoldDB" id="B8G5C7"/>
<protein>
    <submittedName>
        <fullName evidence="2">Amidohydrolase 3</fullName>
    </submittedName>
</protein>
<dbReference type="InterPro" id="IPR013108">
    <property type="entry name" value="Amidohydro_3"/>
</dbReference>
<reference evidence="2" key="1">
    <citation type="submission" date="2008-12" db="EMBL/GenBank/DDBJ databases">
        <title>Complete sequence of Chloroflexus aggregans DSM 9485.</title>
        <authorList>
            <consortium name="US DOE Joint Genome Institute"/>
            <person name="Lucas S."/>
            <person name="Copeland A."/>
            <person name="Lapidus A."/>
            <person name="Glavina del Rio T."/>
            <person name="Dalin E."/>
            <person name="Tice H."/>
            <person name="Pitluck S."/>
            <person name="Foster B."/>
            <person name="Larimer F."/>
            <person name="Land M."/>
            <person name="Hauser L."/>
            <person name="Kyrpides N."/>
            <person name="Mikhailova N."/>
            <person name="Bryant D."/>
            <person name="Richardson P."/>
        </authorList>
    </citation>
    <scope>NUCLEOTIDE SEQUENCE</scope>
    <source>
        <strain evidence="2">DSM 9485</strain>
    </source>
</reference>
<dbReference type="PANTHER" id="PTHR22642:SF2">
    <property type="entry name" value="PROTEIN LONG AFTER FAR-RED 3"/>
    <property type="match status" value="1"/>
</dbReference>
<dbReference type="InterPro" id="IPR032466">
    <property type="entry name" value="Metal_Hydrolase"/>
</dbReference>
<evidence type="ECO:0000259" key="1">
    <source>
        <dbReference type="Pfam" id="PF07969"/>
    </source>
</evidence>
<dbReference type="STRING" id="326427.Cagg_2770"/>
<dbReference type="SUPFAM" id="SSF51338">
    <property type="entry name" value="Composite domain of metallo-dependent hydrolases"/>
    <property type="match status" value="1"/>
</dbReference>
<dbReference type="InterPro" id="IPR011059">
    <property type="entry name" value="Metal-dep_hydrolase_composite"/>
</dbReference>
<gene>
    <name evidence="2" type="ordered locus">Cagg_2770</name>
</gene>
<keyword evidence="3" id="KW-1185">Reference proteome</keyword>
<dbReference type="eggNOG" id="COG1574">
    <property type="taxonomic scope" value="Bacteria"/>
</dbReference>
<evidence type="ECO:0000313" key="3">
    <source>
        <dbReference type="Proteomes" id="UP000002508"/>
    </source>
</evidence>
<dbReference type="Gene3D" id="3.20.20.140">
    <property type="entry name" value="Metal-dependent hydrolases"/>
    <property type="match status" value="1"/>
</dbReference>
<dbReference type="SUPFAM" id="SSF51556">
    <property type="entry name" value="Metallo-dependent hydrolases"/>
    <property type="match status" value="1"/>
</dbReference>
<dbReference type="GO" id="GO:0016810">
    <property type="term" value="F:hydrolase activity, acting on carbon-nitrogen (but not peptide) bonds"/>
    <property type="evidence" value="ECO:0007669"/>
    <property type="project" value="InterPro"/>
</dbReference>
<dbReference type="CDD" id="cd01300">
    <property type="entry name" value="YtcJ_like"/>
    <property type="match status" value="1"/>
</dbReference>
<dbReference type="PANTHER" id="PTHR22642">
    <property type="entry name" value="IMIDAZOLONEPROPIONASE"/>
    <property type="match status" value="1"/>
</dbReference>
<dbReference type="KEGG" id="cag:Cagg_2770"/>
<dbReference type="Gene3D" id="2.30.40.10">
    <property type="entry name" value="Urease, subunit C, domain 1"/>
    <property type="match status" value="1"/>
</dbReference>
<dbReference type="InterPro" id="IPR033932">
    <property type="entry name" value="YtcJ-like"/>
</dbReference>
<proteinExistence type="predicted"/>
<feature type="domain" description="Amidohydrolase 3" evidence="1">
    <location>
        <begin position="64"/>
        <end position="551"/>
    </location>
</feature>
<evidence type="ECO:0000313" key="2">
    <source>
        <dbReference type="EMBL" id="ACL25633.1"/>
    </source>
</evidence>
<dbReference type="Pfam" id="PF07969">
    <property type="entry name" value="Amidohydro_3"/>
    <property type="match status" value="1"/>
</dbReference>
<name>B8G5C7_CHLAD</name>
<dbReference type="Proteomes" id="UP000002508">
    <property type="component" value="Chromosome"/>
</dbReference>
<dbReference type="HOGENOM" id="CLU_009942_1_0_0"/>
<accession>B8G5C7</accession>